<feature type="compositionally biased region" description="Basic and acidic residues" evidence="3">
    <location>
        <begin position="756"/>
        <end position="765"/>
    </location>
</feature>
<evidence type="ECO:0000256" key="1">
    <source>
        <dbReference type="ARBA" id="ARBA00008520"/>
    </source>
</evidence>
<feature type="transmembrane region" description="Helical" evidence="4">
    <location>
        <begin position="496"/>
        <end position="514"/>
    </location>
</feature>
<evidence type="ECO:0000313" key="5">
    <source>
        <dbReference type="EMBL" id="ORX83229.1"/>
    </source>
</evidence>
<feature type="transmembrane region" description="Helical" evidence="4">
    <location>
        <begin position="7"/>
        <end position="24"/>
    </location>
</feature>
<keyword evidence="6" id="KW-1185">Reference proteome</keyword>
<proteinExistence type="inferred from homology"/>
<evidence type="ECO:0000256" key="4">
    <source>
        <dbReference type="SAM" id="Phobius"/>
    </source>
</evidence>
<sequence length="765" mass="88621">MCNRIYKIIYLLYIVLQFYINIVYGEDIKLNVVAYADTEYNDIYSSMIEDFNDYAKENHLNITAKINIHTNADNKDFESFANTVESLLKKKANKYDIYFYDNAYTVKYGPYLLNLKDHLSEELIKIYNKDLIEKTCTYEDKIIGIPFNIAYSMLYSNYILLDKYNKTIPKTWDELIETSKYIIEQENDPNLIAYNGLFDEGENGICSIYEFIYSFRDSVDSPFPDIRSETAVKALNYIKRMKNEIGSDEIFRSDFVFGLNSIRNANSVFVKFYTLTYSMLESVPYKMTPLPGYKEGVSGAIIAGYNVGIDGIIPKKKLNAAVTALKFLTSKELQKKYFLIENVVSGIDSLYDDEEICAKTDCPSIKSVQPINRPSSKYYQFSDYIKKFSSYVYQHIYGNETAESVLEKIEDLTKIHSVSIKEKNSAHSLALSIFIFVFTFSLLMIGLLVLLFSERMEKYFSYLTKDEWIMSICGLVVIISNCYTTFGPVTSTKCDLYVILLIIGYTLNLVPIFYQLIIGFPEHNKITEWANRNKYIFILLFLLCDLAISLLFLPKIFDVDLVLVSEGKNFETCVIRNSFGVVLLTLVLILFLLVLGVMLVLCYIEWGRKTFIYDIHFFVVALYFDAFSVVLSYIFNFISYKDYIFQFIIRNVLTLIPVITSYMTIYGFRLYIPFHKEKEEQRVIYSLHKNTVTTSSRSTDTQNKHSLVLKLRDYHNQSMEASKSIDSFSSRFSNDGISKSNNNLMSKNTDNSGFRDSTENIENKK</sequence>
<dbReference type="PANTHER" id="PTHR43649">
    <property type="entry name" value="ARABINOSE-BINDING PROTEIN-RELATED"/>
    <property type="match status" value="1"/>
</dbReference>
<dbReference type="Pfam" id="PF13416">
    <property type="entry name" value="SBP_bac_8"/>
    <property type="match status" value="1"/>
</dbReference>
<feature type="transmembrane region" description="Helical" evidence="4">
    <location>
        <begin position="647"/>
        <end position="672"/>
    </location>
</feature>
<reference evidence="5 6" key="2">
    <citation type="submission" date="2016-08" db="EMBL/GenBank/DDBJ databases">
        <title>Pervasive Adenine N6-methylation of Active Genes in Fungi.</title>
        <authorList>
            <consortium name="DOE Joint Genome Institute"/>
            <person name="Mondo S.J."/>
            <person name="Dannebaum R.O."/>
            <person name="Kuo R.C."/>
            <person name="Labutti K."/>
            <person name="Haridas S."/>
            <person name="Kuo A."/>
            <person name="Salamov A."/>
            <person name="Ahrendt S.R."/>
            <person name="Lipzen A."/>
            <person name="Sullivan W."/>
            <person name="Andreopoulos W.B."/>
            <person name="Clum A."/>
            <person name="Lindquist E."/>
            <person name="Daum C."/>
            <person name="Ramamoorthy G.K."/>
            <person name="Gryganskyi A."/>
            <person name="Culley D."/>
            <person name="Magnuson J.K."/>
            <person name="James T.Y."/>
            <person name="O'Malley M.A."/>
            <person name="Stajich J.E."/>
            <person name="Spatafora J.W."/>
            <person name="Visel A."/>
            <person name="Grigoriev I.V."/>
        </authorList>
    </citation>
    <scope>NUCLEOTIDE SEQUENCE [LARGE SCALE GENOMIC DNA]</scope>
    <source>
        <strain evidence="5 6">S4</strain>
    </source>
</reference>
<feature type="transmembrane region" description="Helical" evidence="4">
    <location>
        <begin position="611"/>
        <end position="635"/>
    </location>
</feature>
<evidence type="ECO:0000256" key="3">
    <source>
        <dbReference type="SAM" id="MobiDB-lite"/>
    </source>
</evidence>
<dbReference type="PANTHER" id="PTHR43649:SF29">
    <property type="entry name" value="OSMOPROTECTIVE COMPOUNDS-BINDING PROTEIN GGTB"/>
    <property type="match status" value="1"/>
</dbReference>
<gene>
    <name evidence="5" type="ORF">BCR32DRAFT_267118</name>
</gene>
<protein>
    <submittedName>
        <fullName evidence="5">Periplasmic binding protein-like II</fullName>
    </submittedName>
</protein>
<dbReference type="Gene3D" id="3.40.190.10">
    <property type="entry name" value="Periplasmic binding protein-like II"/>
    <property type="match status" value="1"/>
</dbReference>
<feature type="transmembrane region" description="Helical" evidence="4">
    <location>
        <begin position="429"/>
        <end position="452"/>
    </location>
</feature>
<reference evidence="5 6" key="1">
    <citation type="submission" date="2016-08" db="EMBL/GenBank/DDBJ databases">
        <title>A Parts List for Fungal Cellulosomes Revealed by Comparative Genomics.</title>
        <authorList>
            <consortium name="DOE Joint Genome Institute"/>
            <person name="Haitjema C.H."/>
            <person name="Gilmore S.P."/>
            <person name="Henske J.K."/>
            <person name="Solomon K.V."/>
            <person name="De Groot R."/>
            <person name="Kuo A."/>
            <person name="Mondo S.J."/>
            <person name="Salamov A.A."/>
            <person name="Labutti K."/>
            <person name="Zhao Z."/>
            <person name="Chiniquy J."/>
            <person name="Barry K."/>
            <person name="Brewer H.M."/>
            <person name="Purvine S.O."/>
            <person name="Wright A.T."/>
            <person name="Boxma B."/>
            <person name="Van Alen T."/>
            <person name="Hackstein J.H."/>
            <person name="Baker S.E."/>
            <person name="Grigoriev I.V."/>
            <person name="O'Malley M.A."/>
        </authorList>
    </citation>
    <scope>NUCLEOTIDE SEQUENCE [LARGE SCALE GENOMIC DNA]</scope>
    <source>
        <strain evidence="5 6">S4</strain>
    </source>
</reference>
<dbReference type="SUPFAM" id="SSF53850">
    <property type="entry name" value="Periplasmic binding protein-like II"/>
    <property type="match status" value="1"/>
</dbReference>
<dbReference type="OrthoDB" id="5574009at2759"/>
<feature type="transmembrane region" description="Helical" evidence="4">
    <location>
        <begin position="468"/>
        <end position="490"/>
    </location>
</feature>
<evidence type="ECO:0000256" key="2">
    <source>
        <dbReference type="ARBA" id="ARBA00022448"/>
    </source>
</evidence>
<keyword evidence="4" id="KW-1133">Transmembrane helix</keyword>
<dbReference type="Proteomes" id="UP000193944">
    <property type="component" value="Unassembled WGS sequence"/>
</dbReference>
<keyword evidence="2" id="KW-0813">Transport</keyword>
<dbReference type="AlphaFoldDB" id="A0A1Y1XBW2"/>
<feature type="transmembrane region" description="Helical" evidence="4">
    <location>
        <begin position="577"/>
        <end position="604"/>
    </location>
</feature>
<accession>A0A1Y1XBW2</accession>
<organism evidence="5 6">
    <name type="scientific">Anaeromyces robustus</name>
    <dbReference type="NCBI Taxonomy" id="1754192"/>
    <lineage>
        <taxon>Eukaryota</taxon>
        <taxon>Fungi</taxon>
        <taxon>Fungi incertae sedis</taxon>
        <taxon>Chytridiomycota</taxon>
        <taxon>Chytridiomycota incertae sedis</taxon>
        <taxon>Neocallimastigomycetes</taxon>
        <taxon>Neocallimastigales</taxon>
        <taxon>Neocallimastigaceae</taxon>
        <taxon>Anaeromyces</taxon>
    </lineage>
</organism>
<comment type="caution">
    <text evidence="5">The sequence shown here is derived from an EMBL/GenBank/DDBJ whole genome shotgun (WGS) entry which is preliminary data.</text>
</comment>
<feature type="transmembrane region" description="Helical" evidence="4">
    <location>
        <begin position="535"/>
        <end position="557"/>
    </location>
</feature>
<keyword evidence="4" id="KW-0812">Transmembrane</keyword>
<dbReference type="EMBL" id="MCFG01000077">
    <property type="protein sequence ID" value="ORX83229.1"/>
    <property type="molecule type" value="Genomic_DNA"/>
</dbReference>
<dbReference type="InterPro" id="IPR006059">
    <property type="entry name" value="SBP"/>
</dbReference>
<feature type="compositionally biased region" description="Polar residues" evidence="3">
    <location>
        <begin position="737"/>
        <end position="755"/>
    </location>
</feature>
<name>A0A1Y1XBW2_9FUNG</name>
<dbReference type="InterPro" id="IPR050490">
    <property type="entry name" value="Bact_solute-bd_prot1"/>
</dbReference>
<feature type="region of interest" description="Disordered" evidence="3">
    <location>
        <begin position="737"/>
        <end position="765"/>
    </location>
</feature>
<evidence type="ECO:0000313" key="6">
    <source>
        <dbReference type="Proteomes" id="UP000193944"/>
    </source>
</evidence>
<keyword evidence="4" id="KW-0472">Membrane</keyword>
<comment type="similarity">
    <text evidence="1">Belongs to the bacterial solute-binding protein 1 family.</text>
</comment>